<evidence type="ECO:0000313" key="1">
    <source>
        <dbReference type="EMBL" id="JAH48152.1"/>
    </source>
</evidence>
<sequence>MAIPISHCKTKGKQFRSFLMLSMTLYVLSRGCMENKNNGKGCSLKNSLH</sequence>
<proteinExistence type="predicted"/>
<dbReference type="AlphaFoldDB" id="A0A0E9T3R1"/>
<dbReference type="EMBL" id="GBXM01060425">
    <property type="protein sequence ID" value="JAH48152.1"/>
    <property type="molecule type" value="Transcribed_RNA"/>
</dbReference>
<name>A0A0E9T3R1_ANGAN</name>
<reference evidence="1" key="2">
    <citation type="journal article" date="2015" name="Fish Shellfish Immunol.">
        <title>Early steps in the European eel (Anguilla anguilla)-Vibrio vulnificus interaction in the gills: Role of the RtxA13 toxin.</title>
        <authorList>
            <person name="Callol A."/>
            <person name="Pajuelo D."/>
            <person name="Ebbesson L."/>
            <person name="Teles M."/>
            <person name="MacKenzie S."/>
            <person name="Amaro C."/>
        </authorList>
    </citation>
    <scope>NUCLEOTIDE SEQUENCE</scope>
</reference>
<reference evidence="1" key="1">
    <citation type="submission" date="2014-11" db="EMBL/GenBank/DDBJ databases">
        <authorList>
            <person name="Amaro Gonzalez C."/>
        </authorList>
    </citation>
    <scope>NUCLEOTIDE SEQUENCE</scope>
</reference>
<accession>A0A0E9T3R1</accession>
<organism evidence="1">
    <name type="scientific">Anguilla anguilla</name>
    <name type="common">European freshwater eel</name>
    <name type="synonym">Muraena anguilla</name>
    <dbReference type="NCBI Taxonomy" id="7936"/>
    <lineage>
        <taxon>Eukaryota</taxon>
        <taxon>Metazoa</taxon>
        <taxon>Chordata</taxon>
        <taxon>Craniata</taxon>
        <taxon>Vertebrata</taxon>
        <taxon>Euteleostomi</taxon>
        <taxon>Actinopterygii</taxon>
        <taxon>Neopterygii</taxon>
        <taxon>Teleostei</taxon>
        <taxon>Anguilliformes</taxon>
        <taxon>Anguillidae</taxon>
        <taxon>Anguilla</taxon>
    </lineage>
</organism>
<protein>
    <submittedName>
        <fullName evidence="1">Uncharacterized protein</fullName>
    </submittedName>
</protein>